<feature type="coiled-coil region" evidence="1">
    <location>
        <begin position="135"/>
        <end position="178"/>
    </location>
</feature>
<name>A0A8J6I3V3_9FIRM</name>
<evidence type="ECO:0000313" key="4">
    <source>
        <dbReference type="Proteomes" id="UP000657177"/>
    </source>
</evidence>
<dbReference type="Proteomes" id="UP000657177">
    <property type="component" value="Unassembled WGS sequence"/>
</dbReference>
<comment type="caution">
    <text evidence="3">The sequence shown here is derived from an EMBL/GenBank/DDBJ whole genome shotgun (WGS) entry which is preliminary data.</text>
</comment>
<dbReference type="PANTHER" id="PTHR38430">
    <property type="entry name" value="PROTEIN-ARGININE KINASE ACTIVATOR PROTEIN"/>
    <property type="match status" value="1"/>
</dbReference>
<protein>
    <submittedName>
        <fullName evidence="3">UvrB/UvrC motif-containing protein</fullName>
    </submittedName>
</protein>
<dbReference type="GO" id="GO:1990170">
    <property type="term" value="P:stress response to cadmium ion"/>
    <property type="evidence" value="ECO:0007669"/>
    <property type="project" value="TreeGrafter"/>
</dbReference>
<dbReference type="PIRSF" id="PIRSF015034">
    <property type="entry name" value="YacH"/>
    <property type="match status" value="1"/>
</dbReference>
<dbReference type="PANTHER" id="PTHR38430:SF1">
    <property type="entry name" value="PROTEIN-ARGININE KINASE ACTIVATOR PROTEIN"/>
    <property type="match status" value="1"/>
</dbReference>
<keyword evidence="1" id="KW-0175">Coiled coil</keyword>
<gene>
    <name evidence="3" type="ORF">G5B42_09410</name>
</gene>
<dbReference type="InterPro" id="IPR036876">
    <property type="entry name" value="UVR_dom_sf"/>
</dbReference>
<evidence type="ECO:0000259" key="2">
    <source>
        <dbReference type="PROSITE" id="PS50151"/>
    </source>
</evidence>
<dbReference type="RefSeq" id="WP_181340216.1">
    <property type="nucleotide sequence ID" value="NZ_JAAKDE010000019.1"/>
</dbReference>
<evidence type="ECO:0000313" key="3">
    <source>
        <dbReference type="EMBL" id="MBA2133747.1"/>
    </source>
</evidence>
<dbReference type="GO" id="GO:1990169">
    <property type="term" value="P:stress response to copper ion"/>
    <property type="evidence" value="ECO:0007669"/>
    <property type="project" value="TreeGrafter"/>
</dbReference>
<dbReference type="GO" id="GO:0005507">
    <property type="term" value="F:copper ion binding"/>
    <property type="evidence" value="ECO:0007669"/>
    <property type="project" value="TreeGrafter"/>
</dbReference>
<dbReference type="EMBL" id="JAAKDE010000019">
    <property type="protein sequence ID" value="MBA2133747.1"/>
    <property type="molecule type" value="Genomic_DNA"/>
</dbReference>
<proteinExistence type="predicted"/>
<reference evidence="3" key="1">
    <citation type="submission" date="2020-06" db="EMBL/GenBank/DDBJ databases">
        <title>Novel chitinolytic bacterium.</title>
        <authorList>
            <person name="Ungkulpasvich U."/>
            <person name="Kosugi A."/>
            <person name="Uke A."/>
        </authorList>
    </citation>
    <scope>NUCLEOTIDE SEQUENCE</scope>
    <source>
        <strain evidence="3">UUS1-1</strain>
    </source>
</reference>
<dbReference type="SUPFAM" id="SSF46600">
    <property type="entry name" value="C-terminal UvrC-binding domain of UvrB"/>
    <property type="match status" value="1"/>
</dbReference>
<dbReference type="Gene3D" id="4.10.860.10">
    <property type="entry name" value="UVR domain"/>
    <property type="match status" value="1"/>
</dbReference>
<accession>A0A8J6I3V3</accession>
<evidence type="ECO:0000256" key="1">
    <source>
        <dbReference type="SAM" id="Coils"/>
    </source>
</evidence>
<sequence>MWCERCKQRPATVHVTKIVNNHKTESHLCATCAQESGIDPGKELGFLFEPNFSFHNLLASLLEHEFGPESAFSPYQAAIEKCSSCGLTFTDFRNIGLLGCGDCYQAFGRSLGPLFQRIHGHVNHTGKVPKRTGGKVRIKKEIEDLRRRLQEAIRREAYEEAAQIRDEIRAKEEKLNKE</sequence>
<dbReference type="GO" id="GO:0046870">
    <property type="term" value="F:cadmium ion binding"/>
    <property type="evidence" value="ECO:0007669"/>
    <property type="project" value="TreeGrafter"/>
</dbReference>
<dbReference type="GO" id="GO:0050897">
    <property type="term" value="F:cobalt ion binding"/>
    <property type="evidence" value="ECO:0007669"/>
    <property type="project" value="TreeGrafter"/>
</dbReference>
<feature type="domain" description="UVR" evidence="2">
    <location>
        <begin position="139"/>
        <end position="174"/>
    </location>
</feature>
<keyword evidence="4" id="KW-1185">Reference proteome</keyword>
<dbReference type="Pfam" id="PF02151">
    <property type="entry name" value="UVR"/>
    <property type="match status" value="1"/>
</dbReference>
<organism evidence="3 4">
    <name type="scientific">Capillibacterium thermochitinicola</name>
    <dbReference type="NCBI Taxonomy" id="2699427"/>
    <lineage>
        <taxon>Bacteria</taxon>
        <taxon>Bacillati</taxon>
        <taxon>Bacillota</taxon>
        <taxon>Capillibacterium</taxon>
    </lineage>
</organism>
<dbReference type="AlphaFoldDB" id="A0A8J6I3V3"/>
<dbReference type="GO" id="GO:0008270">
    <property type="term" value="F:zinc ion binding"/>
    <property type="evidence" value="ECO:0007669"/>
    <property type="project" value="TreeGrafter"/>
</dbReference>
<dbReference type="InterPro" id="IPR025542">
    <property type="entry name" value="YacH"/>
</dbReference>
<dbReference type="InterPro" id="IPR001943">
    <property type="entry name" value="UVR_dom"/>
</dbReference>
<dbReference type="PROSITE" id="PS50151">
    <property type="entry name" value="UVR"/>
    <property type="match status" value="1"/>
</dbReference>